<proteinExistence type="predicted"/>
<feature type="transmembrane region" description="Helical" evidence="1">
    <location>
        <begin position="204"/>
        <end position="227"/>
    </location>
</feature>
<evidence type="ECO:0000313" key="3">
    <source>
        <dbReference type="Proteomes" id="UP000753961"/>
    </source>
</evidence>
<gene>
    <name evidence="2" type="ORF">KUV50_02920</name>
</gene>
<keyword evidence="1" id="KW-0812">Transmembrane</keyword>
<feature type="transmembrane region" description="Helical" evidence="1">
    <location>
        <begin position="6"/>
        <end position="27"/>
    </location>
</feature>
<sequence length="524" mass="59288">MKIEFIETVLVCIIVSIQIGVFARTFFKIRLFKRIIPNINSLYVTNIIVQVSELESLSPKEFLKNIDSYKEVRPDSNSDEVLDENENLDLFNISSPIIEDIEKTEVNIIEIDGKANKVFKNILFSVNNYLIRNRGASSDFNLMKDIVERNIDAVEEDINLSVGTPLYLGLMGTMMGIVIALFNMPDLGVELGTEQTGKTLDEGIAMLIGGVKIAMIASFVGLMLTIINSGWVFKGSRSYSEARKNEFYTFIQVELLPIINQGLASTLNSLQRNLLEFNKEFKSNLNGLTGVFDSNRQAIREQKELIEALDKVKVSQMTRYNVAVLKQLDLSVEKFEKFNAFLSNTTQFVENSQLIVTKTNELLTRTDNFRAIAENLDSKLNQSQQLLTFLSEHFNKLEEHKEYTSNTVADVGHSISETFKELKEHIQNSSEAVKQFTIDETEALKNALSESKTNLVNLEHLSTLKTDVSQFKNSSATQGERLKQTIEDLNRNMGKAIVILEQIENKKDVISSVRNLFKSKKNSV</sequence>
<accession>A0A953L5Y1</accession>
<dbReference type="RefSeq" id="WP_222578595.1">
    <property type="nucleotide sequence ID" value="NZ_JAHVHU010000003.1"/>
</dbReference>
<keyword evidence="1" id="KW-0472">Membrane</keyword>
<organism evidence="2 3">
    <name type="scientific">Membranihabitans marinus</name>
    <dbReference type="NCBI Taxonomy" id="1227546"/>
    <lineage>
        <taxon>Bacteria</taxon>
        <taxon>Pseudomonadati</taxon>
        <taxon>Bacteroidota</taxon>
        <taxon>Saprospiria</taxon>
        <taxon>Saprospirales</taxon>
        <taxon>Saprospiraceae</taxon>
        <taxon>Membranihabitans</taxon>
    </lineage>
</organism>
<evidence type="ECO:0000313" key="2">
    <source>
        <dbReference type="EMBL" id="MBY5957072.1"/>
    </source>
</evidence>
<keyword evidence="3" id="KW-1185">Reference proteome</keyword>
<dbReference type="EMBL" id="JAHVHU010000003">
    <property type="protein sequence ID" value="MBY5957072.1"/>
    <property type="molecule type" value="Genomic_DNA"/>
</dbReference>
<keyword evidence="1" id="KW-1133">Transmembrane helix</keyword>
<comment type="caution">
    <text evidence="2">The sequence shown here is derived from an EMBL/GenBank/DDBJ whole genome shotgun (WGS) entry which is preliminary data.</text>
</comment>
<name>A0A953L5Y1_9BACT</name>
<evidence type="ECO:0000256" key="1">
    <source>
        <dbReference type="SAM" id="Phobius"/>
    </source>
</evidence>
<feature type="transmembrane region" description="Helical" evidence="1">
    <location>
        <begin position="166"/>
        <end position="184"/>
    </location>
</feature>
<reference evidence="2" key="1">
    <citation type="submission" date="2021-06" db="EMBL/GenBank/DDBJ databases">
        <title>44 bacteria genomes isolated from Dapeng, Shenzhen.</title>
        <authorList>
            <person name="Zheng W."/>
            <person name="Yu S."/>
            <person name="Huang Y."/>
        </authorList>
    </citation>
    <scope>NUCLEOTIDE SEQUENCE</scope>
    <source>
        <strain evidence="2">DP5N28-2</strain>
    </source>
</reference>
<dbReference type="AlphaFoldDB" id="A0A953L5Y1"/>
<dbReference type="Proteomes" id="UP000753961">
    <property type="component" value="Unassembled WGS sequence"/>
</dbReference>
<protein>
    <submittedName>
        <fullName evidence="2">MotA/TolQ/ExbB proton channel family protein</fullName>
    </submittedName>
</protein>